<dbReference type="SUPFAM" id="SSF81324">
    <property type="entry name" value="Voltage-gated potassium channels"/>
    <property type="match status" value="1"/>
</dbReference>
<evidence type="ECO:0000313" key="8">
    <source>
        <dbReference type="EMBL" id="GHD37586.1"/>
    </source>
</evidence>
<protein>
    <recommendedName>
        <fullName evidence="7">Ion transport domain-containing protein</fullName>
    </recommendedName>
</protein>
<feature type="compositionally biased region" description="Gly residues" evidence="5">
    <location>
        <begin position="270"/>
        <end position="290"/>
    </location>
</feature>
<comment type="subcellular location">
    <subcellularLocation>
        <location evidence="1">Membrane</location>
        <topology evidence="1">Multi-pass membrane protein</topology>
    </subcellularLocation>
</comment>
<keyword evidence="4 6" id="KW-0472">Membrane</keyword>
<keyword evidence="3 6" id="KW-1133">Transmembrane helix</keyword>
<name>A0A918XL85_9ACTN</name>
<dbReference type="Pfam" id="PF00520">
    <property type="entry name" value="Ion_trans"/>
    <property type="match status" value="1"/>
</dbReference>
<dbReference type="AlphaFoldDB" id="A0A918XL85"/>
<evidence type="ECO:0000259" key="7">
    <source>
        <dbReference type="Pfam" id="PF00520"/>
    </source>
</evidence>
<dbReference type="Gene3D" id="1.10.287.70">
    <property type="match status" value="1"/>
</dbReference>
<gene>
    <name evidence="8" type="ORF">GCM10007147_45720</name>
</gene>
<dbReference type="PANTHER" id="PTHR10037">
    <property type="entry name" value="VOLTAGE-GATED CATION CHANNEL CALCIUM AND SODIUM"/>
    <property type="match status" value="1"/>
</dbReference>
<evidence type="ECO:0000313" key="9">
    <source>
        <dbReference type="Proteomes" id="UP000654947"/>
    </source>
</evidence>
<feature type="transmembrane region" description="Helical" evidence="6">
    <location>
        <begin position="82"/>
        <end position="105"/>
    </location>
</feature>
<feature type="region of interest" description="Disordered" evidence="5">
    <location>
        <begin position="267"/>
        <end position="361"/>
    </location>
</feature>
<dbReference type="GO" id="GO:0001518">
    <property type="term" value="C:voltage-gated sodium channel complex"/>
    <property type="evidence" value="ECO:0007669"/>
    <property type="project" value="TreeGrafter"/>
</dbReference>
<evidence type="ECO:0000256" key="1">
    <source>
        <dbReference type="ARBA" id="ARBA00004141"/>
    </source>
</evidence>
<comment type="caution">
    <text evidence="8">The sequence shown here is derived from an EMBL/GenBank/DDBJ whole genome shotgun (WGS) entry which is preliminary data.</text>
</comment>
<feature type="transmembrane region" description="Helical" evidence="6">
    <location>
        <begin position="20"/>
        <end position="41"/>
    </location>
</feature>
<reference evidence="8 9" key="1">
    <citation type="journal article" date="2014" name="Int. J. Syst. Evol. Microbiol.">
        <title>Complete genome sequence of Corynebacterium casei LMG S-19264T (=DSM 44701T), isolated from a smear-ripened cheese.</title>
        <authorList>
            <consortium name="US DOE Joint Genome Institute (JGI-PGF)"/>
            <person name="Walter F."/>
            <person name="Albersmeier A."/>
            <person name="Kalinowski J."/>
            <person name="Ruckert C."/>
        </authorList>
    </citation>
    <scope>NUCLEOTIDE SEQUENCE [LARGE SCALE GENOMIC DNA]</scope>
    <source>
        <strain evidence="8 9">KCTC 19473</strain>
    </source>
</reference>
<feature type="transmembrane region" description="Helical" evidence="6">
    <location>
        <begin position="126"/>
        <end position="152"/>
    </location>
</feature>
<dbReference type="InterPro" id="IPR005821">
    <property type="entry name" value="Ion_trans_dom"/>
</dbReference>
<feature type="domain" description="Ion transport" evidence="7">
    <location>
        <begin position="19"/>
        <end position="227"/>
    </location>
</feature>
<dbReference type="InterPro" id="IPR027359">
    <property type="entry name" value="Volt_channel_dom_sf"/>
</dbReference>
<dbReference type="Gene3D" id="1.20.120.350">
    <property type="entry name" value="Voltage-gated potassium channels. Chain C"/>
    <property type="match status" value="1"/>
</dbReference>
<evidence type="ECO:0000256" key="2">
    <source>
        <dbReference type="ARBA" id="ARBA00022692"/>
    </source>
</evidence>
<dbReference type="PANTHER" id="PTHR10037:SF62">
    <property type="entry name" value="SODIUM CHANNEL PROTEIN 60E"/>
    <property type="match status" value="1"/>
</dbReference>
<keyword evidence="2 6" id="KW-0812">Transmembrane</keyword>
<keyword evidence="9" id="KW-1185">Reference proteome</keyword>
<feature type="transmembrane region" description="Helical" evidence="6">
    <location>
        <begin position="197"/>
        <end position="223"/>
    </location>
</feature>
<sequence length="361" mass="39260">MPTGTESLAARADRMVSTRWFNNTLLSVILVNAVILGAATYQNAALPYLIIAERVIVAVFVVEMVLKLYAWRWSFFRGGWNWFDLFVVVISLIPATGPFAVLRVLRILRILRIITAVPQMRQIVSALFKSAPGMGTVIGLMLVTIYTFAVFAQQLFGETVPEFFGDLGTTLYTLFMVMTTENWPDVSDAVLAHHPMAWLFFVVYMVLTAYIVLNLVIGVIVAAMEREVNEERWVEDQALEEVQHQSVMDRLTELTQQVEHLSRIVQAQGGNPGGGVHADGRGPGGSGGPGESPVGPDRDGRPGGRGGAARDTHEQEQERARPHAAPDTGTGQDGPGTNEDEPDEVAEPAPSGSVGRPHGTG</sequence>
<organism evidence="8 9">
    <name type="scientific">Nocardiopsis kunsanensis</name>
    <dbReference type="NCBI Taxonomy" id="141693"/>
    <lineage>
        <taxon>Bacteria</taxon>
        <taxon>Bacillati</taxon>
        <taxon>Actinomycetota</taxon>
        <taxon>Actinomycetes</taxon>
        <taxon>Streptosporangiales</taxon>
        <taxon>Nocardiopsidaceae</taxon>
        <taxon>Nocardiopsis</taxon>
    </lineage>
</organism>
<dbReference type="InterPro" id="IPR043203">
    <property type="entry name" value="VGCC_Ca_Na"/>
</dbReference>
<evidence type="ECO:0000256" key="3">
    <source>
        <dbReference type="ARBA" id="ARBA00022989"/>
    </source>
</evidence>
<feature type="compositionally biased region" description="Basic and acidic residues" evidence="5">
    <location>
        <begin position="296"/>
        <end position="321"/>
    </location>
</feature>
<evidence type="ECO:0000256" key="6">
    <source>
        <dbReference type="SAM" id="Phobius"/>
    </source>
</evidence>
<evidence type="ECO:0000256" key="4">
    <source>
        <dbReference type="ARBA" id="ARBA00023136"/>
    </source>
</evidence>
<dbReference type="Proteomes" id="UP000654947">
    <property type="component" value="Unassembled WGS sequence"/>
</dbReference>
<evidence type="ECO:0000256" key="5">
    <source>
        <dbReference type="SAM" id="MobiDB-lite"/>
    </source>
</evidence>
<dbReference type="RefSeq" id="WP_308433818.1">
    <property type="nucleotide sequence ID" value="NZ_BMXL01000051.1"/>
</dbReference>
<proteinExistence type="predicted"/>
<dbReference type="GO" id="GO:0005248">
    <property type="term" value="F:voltage-gated sodium channel activity"/>
    <property type="evidence" value="ECO:0007669"/>
    <property type="project" value="TreeGrafter"/>
</dbReference>
<dbReference type="EMBL" id="BMXL01000051">
    <property type="protein sequence ID" value="GHD37586.1"/>
    <property type="molecule type" value="Genomic_DNA"/>
</dbReference>
<accession>A0A918XL85</accession>